<dbReference type="EMBL" id="JSYZ01000007">
    <property type="protein sequence ID" value="KPA91395.1"/>
    <property type="molecule type" value="Genomic_DNA"/>
</dbReference>
<accession>A0A0N0E4L0</accession>
<dbReference type="STRING" id="50340.PF66_02278"/>
<proteinExistence type="predicted"/>
<dbReference type="AlphaFoldDB" id="A0A0N0E4L0"/>
<evidence type="ECO:0008006" key="4">
    <source>
        <dbReference type="Google" id="ProtNLM"/>
    </source>
</evidence>
<feature type="compositionally biased region" description="Low complexity" evidence="1">
    <location>
        <begin position="57"/>
        <end position="75"/>
    </location>
</feature>
<protein>
    <recommendedName>
        <fullName evidence="4">DUF2635 domain-containing protein</fullName>
    </recommendedName>
</protein>
<sequence length="75" mass="7801">MRVIATVHPVPMLQAGDQSGGFIKPAPADPVDVPEHSYYQRRVASGELKVVADDQPATASTVKGGAKTAAKDTAQ</sequence>
<name>A0A0N0E4L0_9PSED</name>
<keyword evidence="3" id="KW-1185">Reference proteome</keyword>
<reference evidence="2 3" key="1">
    <citation type="journal article" date="2015" name="PLoS ONE">
        <title>Rice-Infecting Pseudomonas Genomes Are Highly Accessorized and Harbor Multiple Putative Virulence Mechanisms to Cause Sheath Brown Rot.</title>
        <authorList>
            <person name="Quibod I.L."/>
            <person name="Grande G."/>
            <person name="Oreiro E.G."/>
            <person name="Borja F.N."/>
            <person name="Dossa G.S."/>
            <person name="Mauleon R."/>
            <person name="Cruz C.V."/>
            <person name="Oliva R."/>
        </authorList>
    </citation>
    <scope>NUCLEOTIDE SEQUENCE [LARGE SCALE GENOMIC DNA]</scope>
    <source>
        <strain evidence="2 3">IRRI 6609</strain>
    </source>
</reference>
<dbReference type="PATRIC" id="fig|50340.43.peg.5649"/>
<feature type="region of interest" description="Disordered" evidence="1">
    <location>
        <begin position="56"/>
        <end position="75"/>
    </location>
</feature>
<dbReference type="Proteomes" id="UP000037931">
    <property type="component" value="Unassembled WGS sequence"/>
</dbReference>
<dbReference type="OrthoDB" id="7007600at2"/>
<evidence type="ECO:0000313" key="2">
    <source>
        <dbReference type="EMBL" id="KPA91395.1"/>
    </source>
</evidence>
<evidence type="ECO:0000313" key="3">
    <source>
        <dbReference type="Proteomes" id="UP000037931"/>
    </source>
</evidence>
<evidence type="ECO:0000256" key="1">
    <source>
        <dbReference type="SAM" id="MobiDB-lite"/>
    </source>
</evidence>
<comment type="caution">
    <text evidence="2">The sequence shown here is derived from an EMBL/GenBank/DDBJ whole genome shotgun (WGS) entry which is preliminary data.</text>
</comment>
<gene>
    <name evidence="2" type="ORF">PF66_02278</name>
</gene>
<organism evidence="2 3">
    <name type="scientific">Pseudomonas asplenii</name>
    <dbReference type="NCBI Taxonomy" id="53407"/>
    <lineage>
        <taxon>Bacteria</taxon>
        <taxon>Pseudomonadati</taxon>
        <taxon>Pseudomonadota</taxon>
        <taxon>Gammaproteobacteria</taxon>
        <taxon>Pseudomonadales</taxon>
        <taxon>Pseudomonadaceae</taxon>
        <taxon>Pseudomonas</taxon>
    </lineage>
</organism>
<dbReference type="RefSeq" id="WP_054062719.1">
    <property type="nucleotide sequence ID" value="NZ_JSYZ01000007.1"/>
</dbReference>